<evidence type="ECO:0000313" key="2">
    <source>
        <dbReference type="EMBL" id="TCN33513.1"/>
    </source>
</evidence>
<name>A0A4R2C1U1_SHIGR</name>
<dbReference type="PROSITE" id="PS51257">
    <property type="entry name" value="PROKAR_LIPOPROTEIN"/>
    <property type="match status" value="1"/>
</dbReference>
<keyword evidence="1" id="KW-0732">Signal</keyword>
<organism evidence="2 3">
    <name type="scientific">Shinella granuli</name>
    <dbReference type="NCBI Taxonomy" id="323621"/>
    <lineage>
        <taxon>Bacteria</taxon>
        <taxon>Pseudomonadati</taxon>
        <taxon>Pseudomonadota</taxon>
        <taxon>Alphaproteobacteria</taxon>
        <taxon>Hyphomicrobiales</taxon>
        <taxon>Rhizobiaceae</taxon>
        <taxon>Shinella</taxon>
    </lineage>
</organism>
<sequence length="119" mass="13385">MGARIIGAAAATLLVGMTASAAACTTYEREVYDVAKAVESFRETAHFSEYGWSAKAPYNKWLNRVRELSDDEENARKLMTSHGFIPMEIYSVADEYRTAGGLDNFYKDRDKDIKSLRCK</sequence>
<comment type="caution">
    <text evidence="2">The sequence shown here is derived from an EMBL/GenBank/DDBJ whole genome shotgun (WGS) entry which is preliminary data.</text>
</comment>
<keyword evidence="3" id="KW-1185">Reference proteome</keyword>
<reference evidence="2 3" key="1">
    <citation type="submission" date="2019-03" db="EMBL/GenBank/DDBJ databases">
        <title>Genomic Encyclopedia of Type Strains, Phase IV (KMG-IV): sequencing the most valuable type-strain genomes for metagenomic binning, comparative biology and taxonomic classification.</title>
        <authorList>
            <person name="Goeker M."/>
        </authorList>
    </citation>
    <scope>NUCLEOTIDE SEQUENCE [LARGE SCALE GENOMIC DNA]</scope>
    <source>
        <strain evidence="2 3">DSM 18401</strain>
    </source>
</reference>
<gene>
    <name evidence="2" type="ORF">EV665_14128</name>
</gene>
<dbReference type="Proteomes" id="UP000295351">
    <property type="component" value="Unassembled WGS sequence"/>
</dbReference>
<proteinExistence type="predicted"/>
<feature type="signal peptide" evidence="1">
    <location>
        <begin position="1"/>
        <end position="23"/>
    </location>
</feature>
<dbReference type="AlphaFoldDB" id="A0A4R2C1U1"/>
<evidence type="ECO:0000313" key="3">
    <source>
        <dbReference type="Proteomes" id="UP000295351"/>
    </source>
</evidence>
<dbReference type="EMBL" id="SLVX01000041">
    <property type="protein sequence ID" value="TCN33513.1"/>
    <property type="molecule type" value="Genomic_DNA"/>
</dbReference>
<feature type="chain" id="PRO_5020195193" description="Lipoprotein" evidence="1">
    <location>
        <begin position="24"/>
        <end position="119"/>
    </location>
</feature>
<accession>A0A4R2C1U1</accession>
<dbReference type="RefSeq" id="WP_133036962.1">
    <property type="nucleotide sequence ID" value="NZ_BAABEI010000012.1"/>
</dbReference>
<evidence type="ECO:0008006" key="4">
    <source>
        <dbReference type="Google" id="ProtNLM"/>
    </source>
</evidence>
<evidence type="ECO:0000256" key="1">
    <source>
        <dbReference type="SAM" id="SignalP"/>
    </source>
</evidence>
<protein>
    <recommendedName>
        <fullName evidence="4">Lipoprotein</fullName>
    </recommendedName>
</protein>